<keyword evidence="1" id="KW-1133">Transmembrane helix</keyword>
<dbReference type="InterPro" id="IPR001036">
    <property type="entry name" value="Acrflvin-R"/>
</dbReference>
<evidence type="ECO:0000313" key="3">
    <source>
        <dbReference type="Proteomes" id="UP000567293"/>
    </source>
</evidence>
<dbReference type="Gene3D" id="1.20.1640.10">
    <property type="entry name" value="Multidrug efflux transporter AcrB transmembrane domain"/>
    <property type="match status" value="1"/>
</dbReference>
<dbReference type="GO" id="GO:0005886">
    <property type="term" value="C:plasma membrane"/>
    <property type="evidence" value="ECO:0007669"/>
    <property type="project" value="TreeGrafter"/>
</dbReference>
<dbReference type="Gene3D" id="3.30.70.1320">
    <property type="entry name" value="Multidrug efflux transporter AcrB pore domain like"/>
    <property type="match status" value="1"/>
</dbReference>
<dbReference type="SUPFAM" id="SSF82714">
    <property type="entry name" value="Multidrug efflux transporter AcrB TolC docking domain, DN and DC subdomains"/>
    <property type="match status" value="1"/>
</dbReference>
<gene>
    <name evidence="2" type="ORF">HRJ53_16860</name>
</gene>
<reference evidence="2" key="1">
    <citation type="submission" date="2020-06" db="EMBL/GenBank/DDBJ databases">
        <title>Legume-microbial interactions unlock mineral nutrients during tropical forest succession.</title>
        <authorList>
            <person name="Epihov D.Z."/>
        </authorList>
    </citation>
    <scope>NUCLEOTIDE SEQUENCE [LARGE SCALE GENOMIC DNA]</scope>
    <source>
        <strain evidence="2">Pan2503</strain>
    </source>
</reference>
<keyword evidence="1" id="KW-0472">Membrane</keyword>
<evidence type="ECO:0000313" key="2">
    <source>
        <dbReference type="EMBL" id="MBA0086654.1"/>
    </source>
</evidence>
<dbReference type="PANTHER" id="PTHR32063">
    <property type="match status" value="1"/>
</dbReference>
<dbReference type="InterPro" id="IPR027463">
    <property type="entry name" value="AcrB_DN_DC_subdom"/>
</dbReference>
<dbReference type="PRINTS" id="PR00702">
    <property type="entry name" value="ACRIFLAVINRP"/>
</dbReference>
<dbReference type="Proteomes" id="UP000567293">
    <property type="component" value="Unassembled WGS sequence"/>
</dbReference>
<keyword evidence="1" id="KW-0812">Transmembrane</keyword>
<comment type="caution">
    <text evidence="2">The sequence shown here is derived from an EMBL/GenBank/DDBJ whole genome shotgun (WGS) entry which is preliminary data.</text>
</comment>
<dbReference type="SUPFAM" id="SSF82693">
    <property type="entry name" value="Multidrug efflux transporter AcrB pore domain, PN1, PN2, PC1 and PC2 subdomains"/>
    <property type="match status" value="2"/>
</dbReference>
<dbReference type="Gene3D" id="3.30.2090.10">
    <property type="entry name" value="Multidrug efflux transporter AcrB TolC docking domain, DN and DC subdomains"/>
    <property type="match status" value="1"/>
</dbReference>
<dbReference type="AlphaFoldDB" id="A0A7V8SY46"/>
<sequence length="270" mass="28982">MNISEVFVKRPVMTVALTVSVILFGVFAYFRLPVSDLPAIDYPVIQVQVNYPGATPETMANNVATPLERQFMQIPGLEMVTSNNGQGHSSFVLQFALSKSLDGAATDVQAAITRAAGQLPVDLPSPPTFTKTNPNDQPIMYIAIVSDTATEGQLYDYANTQIGERISILPGVSQVAIFGTQSAVRIKANPSAMAMRNISVEDLTNAVKNGTSYTGAGQFDGPHRSFLLQPQGQLMTAEQYNGLIVGQNNGAPVYLKDVATAKQGVQDERI</sequence>
<dbReference type="EMBL" id="JACDQQ010001617">
    <property type="protein sequence ID" value="MBA0086654.1"/>
    <property type="molecule type" value="Genomic_DNA"/>
</dbReference>
<evidence type="ECO:0000256" key="1">
    <source>
        <dbReference type="SAM" id="Phobius"/>
    </source>
</evidence>
<proteinExistence type="predicted"/>
<feature type="non-terminal residue" evidence="2">
    <location>
        <position position="270"/>
    </location>
</feature>
<accession>A0A7V8SY46</accession>
<protein>
    <submittedName>
        <fullName evidence="2">Efflux RND transporter permease subunit</fullName>
    </submittedName>
</protein>
<feature type="transmembrane region" description="Helical" evidence="1">
    <location>
        <begin position="12"/>
        <end position="30"/>
    </location>
</feature>
<keyword evidence="3" id="KW-1185">Reference proteome</keyword>
<dbReference type="GO" id="GO:0042910">
    <property type="term" value="F:xenobiotic transmembrane transporter activity"/>
    <property type="evidence" value="ECO:0007669"/>
    <property type="project" value="TreeGrafter"/>
</dbReference>
<dbReference type="Gene3D" id="3.30.70.1430">
    <property type="entry name" value="Multidrug efflux transporter AcrB pore domain"/>
    <property type="match status" value="1"/>
</dbReference>
<organism evidence="2 3">
    <name type="scientific">Candidatus Acidiferrum panamense</name>
    <dbReference type="NCBI Taxonomy" id="2741543"/>
    <lineage>
        <taxon>Bacteria</taxon>
        <taxon>Pseudomonadati</taxon>
        <taxon>Acidobacteriota</taxon>
        <taxon>Terriglobia</taxon>
        <taxon>Candidatus Acidiferrales</taxon>
        <taxon>Candidatus Acidiferrum</taxon>
    </lineage>
</organism>
<name>A0A7V8SY46_9BACT</name>
<dbReference type="Pfam" id="PF00873">
    <property type="entry name" value="ACR_tran"/>
    <property type="match status" value="1"/>
</dbReference>
<dbReference type="PANTHER" id="PTHR32063:SF21">
    <property type="entry name" value="MULTIDRUG RESISTANCE PROTEIN MDTB"/>
    <property type="match status" value="1"/>
</dbReference>